<dbReference type="InterPro" id="IPR006121">
    <property type="entry name" value="HMA_dom"/>
</dbReference>
<comment type="caution">
    <text evidence="2">The sequence shown here is derived from an EMBL/GenBank/DDBJ whole genome shotgun (WGS) entry which is preliminary data.</text>
</comment>
<sequence>MNSTQTYAVTGMTCGHCESSVLDKVSALPGVRDLTVSAATGELIITTSGHVSDDAVVSAVVEAGYTAHRN</sequence>
<dbReference type="GO" id="GO:0046872">
    <property type="term" value="F:metal ion binding"/>
    <property type="evidence" value="ECO:0007669"/>
    <property type="project" value="InterPro"/>
</dbReference>
<feature type="domain" description="HMA" evidence="1">
    <location>
        <begin position="3"/>
        <end position="68"/>
    </location>
</feature>
<evidence type="ECO:0000313" key="3">
    <source>
        <dbReference type="Proteomes" id="UP000431092"/>
    </source>
</evidence>
<dbReference type="CDD" id="cd00371">
    <property type="entry name" value="HMA"/>
    <property type="match status" value="1"/>
</dbReference>
<dbReference type="Proteomes" id="UP000431092">
    <property type="component" value="Unassembled WGS sequence"/>
</dbReference>
<protein>
    <recommendedName>
        <fullName evidence="1">HMA domain-containing protein</fullName>
    </recommendedName>
</protein>
<dbReference type="RefSeq" id="WP_154594668.1">
    <property type="nucleotide sequence ID" value="NZ_WLVL01000058.1"/>
</dbReference>
<dbReference type="SUPFAM" id="SSF55008">
    <property type="entry name" value="HMA, heavy metal-associated domain"/>
    <property type="match status" value="1"/>
</dbReference>
<proteinExistence type="predicted"/>
<dbReference type="InterPro" id="IPR036163">
    <property type="entry name" value="HMA_dom_sf"/>
</dbReference>
<organism evidence="2 3">
    <name type="scientific">Arsenicicoccus cauae</name>
    <dbReference type="NCBI Taxonomy" id="2663847"/>
    <lineage>
        <taxon>Bacteria</taxon>
        <taxon>Bacillati</taxon>
        <taxon>Actinomycetota</taxon>
        <taxon>Actinomycetes</taxon>
        <taxon>Micrococcales</taxon>
        <taxon>Intrasporangiaceae</taxon>
        <taxon>Arsenicicoccus</taxon>
    </lineage>
</organism>
<dbReference type="Pfam" id="PF00403">
    <property type="entry name" value="HMA"/>
    <property type="match status" value="1"/>
</dbReference>
<dbReference type="AlphaFoldDB" id="A0A6I3J1V3"/>
<keyword evidence="3" id="KW-1185">Reference proteome</keyword>
<reference evidence="2 3" key="1">
    <citation type="submission" date="2019-11" db="EMBL/GenBank/DDBJ databases">
        <title>Whole genome sequencing identifies a novel species of the genus Arsenicicoccus isolated from human blood.</title>
        <authorList>
            <person name="Jeong J.H."/>
            <person name="Kweon O.J."/>
            <person name="Kim H.R."/>
            <person name="Kim T.-H."/>
            <person name="Ha S.-M."/>
            <person name="Lee M.-K."/>
        </authorList>
    </citation>
    <scope>NUCLEOTIDE SEQUENCE [LARGE SCALE GENOMIC DNA]</scope>
    <source>
        <strain evidence="2 3">MKL-02</strain>
    </source>
</reference>
<gene>
    <name evidence="2" type="ORF">GGG17_15895</name>
</gene>
<evidence type="ECO:0000313" key="2">
    <source>
        <dbReference type="EMBL" id="MTB73416.1"/>
    </source>
</evidence>
<name>A0A6I3J1V3_9MICO</name>
<evidence type="ECO:0000259" key="1">
    <source>
        <dbReference type="PROSITE" id="PS50846"/>
    </source>
</evidence>
<dbReference type="Gene3D" id="3.30.70.100">
    <property type="match status" value="1"/>
</dbReference>
<dbReference type="EMBL" id="WLVL01000058">
    <property type="protein sequence ID" value="MTB73416.1"/>
    <property type="molecule type" value="Genomic_DNA"/>
</dbReference>
<dbReference type="PROSITE" id="PS50846">
    <property type="entry name" value="HMA_2"/>
    <property type="match status" value="1"/>
</dbReference>
<accession>A0A6I3J1V3</accession>